<dbReference type="Gene3D" id="3.10.20.90">
    <property type="entry name" value="Phosphatidylinositol 3-kinase Catalytic Subunit, Chain A, domain 1"/>
    <property type="match status" value="1"/>
</dbReference>
<dbReference type="SUPFAM" id="SSF50729">
    <property type="entry name" value="PH domain-like"/>
    <property type="match status" value="1"/>
</dbReference>
<organism evidence="3 4">
    <name type="scientific">Liparis tanakae</name>
    <name type="common">Tanaka's snailfish</name>
    <dbReference type="NCBI Taxonomy" id="230148"/>
    <lineage>
        <taxon>Eukaryota</taxon>
        <taxon>Metazoa</taxon>
        <taxon>Chordata</taxon>
        <taxon>Craniata</taxon>
        <taxon>Vertebrata</taxon>
        <taxon>Euteleostomi</taxon>
        <taxon>Actinopterygii</taxon>
        <taxon>Neopterygii</taxon>
        <taxon>Teleostei</taxon>
        <taxon>Neoteleostei</taxon>
        <taxon>Acanthomorphata</taxon>
        <taxon>Eupercaria</taxon>
        <taxon>Perciformes</taxon>
        <taxon>Cottioidei</taxon>
        <taxon>Cottales</taxon>
        <taxon>Liparidae</taxon>
        <taxon>Liparis</taxon>
    </lineage>
</organism>
<sequence>MTNPKSSIMSAEKRARLRSNPVKVRFAEEVVVNGHTQGNSLLFLPNVLKVYLENGQTKAFKFDNSTTVKDIVLTLKDKLSLRAIEYFALVLEQQYSITKLLLLHEDEFIQKVVQKKDSHDYRCLFRVCFVPRDPMDLLQDDTSTFEYLFLQSVGDVLLERFAVEMKREFGMDSFISPTLLSNMREKDLRKAISYHLKKIQSLLEPRQKVISASQARLAYLTQLGELISYGGRSYAATMMLQDREVLVSLLVGAKYGMSQVINHKLNMISTLVEFSSISRVELLSESDKVSVLRISLHDMKPFALLMDSPAAKDLGCLLGGYCKLLVDPSVNVFRLGRPKVRVHRIPAEEGYVSRCCSDSDDSTDEDDPMDSQNYKRPDPASQDWEERRRAEEEKRREEERKEKEEHKGKQEVKIIVTTEGIENEGEEEEGATGIGLRTFSIMDEEMNLESNWYHTDSRVTSSFSSLSSGSLSAALEESSAAAKAPSRLDALRGTCTSEDLPGLDVHQPYLLEPKRHQGPLRPTNLNYRGNDNSCLCFSDLSKDDLLPSPPEATSDDDEEEEEEEEEQGVAGLRRISKIPSSRDLRMIDSIPFQRSPIKRKKKVPPKVPVRTSSIPVDKEGQAEHRLSKDEEGLFLTPSPNPKPALLVKETPSESEDEFFDAQERFTPPVPDLSDAELADRRNANRLSGGWIGPSAVLGKEPTSPLANKANSSKIKREVETLKGPTNKPTNQQASLPEPSQKPQVKVKPLLAPKPQLPPKPKIIPPKSPKHGRSYAHCNGDASGRLSSELLEMEPETMEFKSVTSGAGTKLAIPPPVAPKPTSPTNLHPLSLPASSPVSPTDPSKGIFKDSVTTPNGIHPWSSRNGTVQSGSRRVSQSHESLSPKNADPPLTLTTSLTSTNSKGVGGLESREPAKSGSGSELRSSSSSLGGRLPASALRGRIQSLPWYMTRSQEILGTLDYPSTSSINGDTSGFGSGLSVASGLSDFNKTPVKEKETVRSKSGGKENILEDGAEVVIATIKEAQESIGRHVAAAPFTPTVSVETLRMA</sequence>
<dbReference type="Proteomes" id="UP000314294">
    <property type="component" value="Unassembled WGS sequence"/>
</dbReference>
<feature type="compositionally biased region" description="Low complexity" evidence="1">
    <location>
        <begin position="915"/>
        <end position="932"/>
    </location>
</feature>
<comment type="caution">
    <text evidence="3">The sequence shown here is derived from an EMBL/GenBank/DDBJ whole genome shotgun (WGS) entry which is preliminary data.</text>
</comment>
<dbReference type="PANTHER" id="PTHR46221">
    <property type="entry name" value="FERM AND PDZ DOMAIN-CONTAINING PROTEIN FAMILY MEMBER"/>
    <property type="match status" value="1"/>
</dbReference>
<feature type="compositionally biased region" description="Pro residues" evidence="1">
    <location>
        <begin position="754"/>
        <end position="766"/>
    </location>
</feature>
<dbReference type="CDD" id="cd13183">
    <property type="entry name" value="FERM_C_FRMPD1_FRMPD3_FRMPD4"/>
    <property type="match status" value="1"/>
</dbReference>
<dbReference type="SUPFAM" id="SSF47031">
    <property type="entry name" value="Second domain of FERM"/>
    <property type="match status" value="1"/>
</dbReference>
<dbReference type="InterPro" id="IPR014352">
    <property type="entry name" value="FERM/acyl-CoA-bd_prot_sf"/>
</dbReference>
<dbReference type="InterPro" id="IPR035963">
    <property type="entry name" value="FERM_2"/>
</dbReference>
<evidence type="ECO:0000256" key="1">
    <source>
        <dbReference type="SAM" id="MobiDB-lite"/>
    </source>
</evidence>
<evidence type="ECO:0000259" key="2">
    <source>
        <dbReference type="PROSITE" id="PS50057"/>
    </source>
</evidence>
<feature type="compositionally biased region" description="Low complexity" evidence="1">
    <location>
        <begin position="890"/>
        <end position="901"/>
    </location>
</feature>
<dbReference type="CDD" id="cd14473">
    <property type="entry name" value="FERM_B-lobe"/>
    <property type="match status" value="1"/>
</dbReference>
<dbReference type="InterPro" id="IPR000299">
    <property type="entry name" value="FERM_domain"/>
</dbReference>
<reference evidence="3 4" key="1">
    <citation type="submission" date="2019-03" db="EMBL/GenBank/DDBJ databases">
        <title>First draft genome of Liparis tanakae, snailfish: a comprehensive survey of snailfish specific genes.</title>
        <authorList>
            <person name="Kim W."/>
            <person name="Song I."/>
            <person name="Jeong J.-H."/>
            <person name="Kim D."/>
            <person name="Kim S."/>
            <person name="Ryu S."/>
            <person name="Song J.Y."/>
            <person name="Lee S.K."/>
        </authorList>
    </citation>
    <scope>NUCLEOTIDE SEQUENCE [LARGE SCALE GENOMIC DNA]</scope>
    <source>
        <tissue evidence="3">Muscle</tissue>
    </source>
</reference>
<gene>
    <name evidence="3" type="primary">FRMPD1_0</name>
    <name evidence="3" type="ORF">EYF80_019245</name>
</gene>
<feature type="compositionally biased region" description="Basic and acidic residues" evidence="1">
    <location>
        <begin position="373"/>
        <end position="412"/>
    </location>
</feature>
<feature type="compositionally biased region" description="Low complexity" evidence="1">
    <location>
        <begin position="822"/>
        <end position="838"/>
    </location>
</feature>
<protein>
    <submittedName>
        <fullName evidence="3">FERM and PDZ domain-containing protein 1</fullName>
    </submittedName>
</protein>
<feature type="region of interest" description="Disordered" evidence="1">
    <location>
        <begin position="353"/>
        <end position="413"/>
    </location>
</feature>
<feature type="region of interest" description="Disordered" evidence="1">
    <location>
        <begin position="540"/>
        <end position="782"/>
    </location>
</feature>
<dbReference type="EMBL" id="SRLO01000162">
    <property type="protein sequence ID" value="TNN70510.1"/>
    <property type="molecule type" value="Genomic_DNA"/>
</dbReference>
<feature type="domain" description="FERM" evidence="2">
    <location>
        <begin position="46"/>
        <end position="329"/>
    </location>
</feature>
<evidence type="ECO:0000313" key="4">
    <source>
        <dbReference type="Proteomes" id="UP000314294"/>
    </source>
</evidence>
<dbReference type="InterPro" id="IPR011993">
    <property type="entry name" value="PH-like_dom_sf"/>
</dbReference>
<feature type="compositionally biased region" description="Polar residues" evidence="1">
    <location>
        <begin position="850"/>
        <end position="883"/>
    </location>
</feature>
<dbReference type="OrthoDB" id="5859304at2759"/>
<dbReference type="Gene3D" id="2.30.29.30">
    <property type="entry name" value="Pleckstrin-homology domain (PH domain)/Phosphotyrosine-binding domain (PTB)"/>
    <property type="match status" value="1"/>
</dbReference>
<dbReference type="SUPFAM" id="SSF54236">
    <property type="entry name" value="Ubiquitin-like"/>
    <property type="match status" value="1"/>
</dbReference>
<dbReference type="InterPro" id="IPR019748">
    <property type="entry name" value="FERM_central"/>
</dbReference>
<dbReference type="PROSITE" id="PS50057">
    <property type="entry name" value="FERM_3"/>
    <property type="match status" value="1"/>
</dbReference>
<dbReference type="InterPro" id="IPR029071">
    <property type="entry name" value="Ubiquitin-like_domsf"/>
</dbReference>
<dbReference type="InterPro" id="IPR041779">
    <property type="entry name" value="FRMPD1/3/4_FERM_C"/>
</dbReference>
<accession>A0A4Z2HYA1</accession>
<evidence type="ECO:0000313" key="3">
    <source>
        <dbReference type="EMBL" id="TNN70510.1"/>
    </source>
</evidence>
<feature type="compositionally biased region" description="Basic and acidic residues" evidence="1">
    <location>
        <begin position="616"/>
        <end position="631"/>
    </location>
</feature>
<feature type="region of interest" description="Disordered" evidence="1">
    <location>
        <begin position="796"/>
        <end position="932"/>
    </location>
</feature>
<feature type="compositionally biased region" description="Pro residues" evidence="1">
    <location>
        <begin position="812"/>
        <end position="821"/>
    </location>
</feature>
<feature type="compositionally biased region" description="Acidic residues" evidence="1">
    <location>
        <begin position="358"/>
        <end position="369"/>
    </location>
</feature>
<dbReference type="SMART" id="SM00295">
    <property type="entry name" value="B41"/>
    <property type="match status" value="1"/>
</dbReference>
<dbReference type="FunFam" id="2.30.29.30:FF:000066">
    <property type="entry name" value="FERM and PDZ domain-containing protein 4"/>
    <property type="match status" value="1"/>
</dbReference>
<feature type="compositionally biased region" description="Low complexity" evidence="1">
    <location>
        <begin position="741"/>
        <end position="753"/>
    </location>
</feature>
<name>A0A4Z2HYA1_9TELE</name>
<proteinExistence type="predicted"/>
<dbReference type="AlphaFoldDB" id="A0A4Z2HYA1"/>
<dbReference type="Gene3D" id="1.20.80.10">
    <property type="match status" value="2"/>
</dbReference>
<dbReference type="InterPro" id="IPR019749">
    <property type="entry name" value="Band_41_domain"/>
</dbReference>
<dbReference type="Pfam" id="PF21989">
    <property type="entry name" value="RA_2"/>
    <property type="match status" value="1"/>
</dbReference>
<dbReference type="CDD" id="cd21942">
    <property type="entry name" value="LGNbd_FRMPD1"/>
    <property type="match status" value="1"/>
</dbReference>
<dbReference type="PANTHER" id="PTHR46221:SF10">
    <property type="entry name" value="FERM AND PDZ DOMAIN-CONTAINING 1B"/>
    <property type="match status" value="1"/>
</dbReference>
<keyword evidence="4" id="KW-1185">Reference proteome</keyword>
<feature type="compositionally biased region" description="Acidic residues" evidence="1">
    <location>
        <begin position="553"/>
        <end position="567"/>
    </location>
</feature>